<dbReference type="InterPro" id="IPR050951">
    <property type="entry name" value="Retrovirus_Pol_polyprotein"/>
</dbReference>
<proteinExistence type="predicted"/>
<organism evidence="8">
    <name type="scientific">Tricholoma bakamatsutake</name>
    <dbReference type="NCBI Taxonomy" id="51221"/>
    <lineage>
        <taxon>Eukaryota</taxon>
        <taxon>Fungi</taxon>
        <taxon>Dikarya</taxon>
        <taxon>Basidiomycota</taxon>
        <taxon>Agaricomycotina</taxon>
        <taxon>Agaricomycetes</taxon>
        <taxon>Agaricomycetidae</taxon>
        <taxon>Agaricales</taxon>
        <taxon>Tricholomatineae</taxon>
        <taxon>Tricholomataceae</taxon>
        <taxon>Tricholoma</taxon>
    </lineage>
</organism>
<dbReference type="PROSITE" id="PS50878">
    <property type="entry name" value="RT_POL"/>
    <property type="match status" value="1"/>
</dbReference>
<dbReference type="InterPro" id="IPR043128">
    <property type="entry name" value="Rev_trsase/Diguanyl_cyclase"/>
</dbReference>
<dbReference type="Gene3D" id="3.10.10.10">
    <property type="entry name" value="HIV Type 1 Reverse Transcriptase, subunit A, domain 1"/>
    <property type="match status" value="1"/>
</dbReference>
<dbReference type="InterPro" id="IPR041373">
    <property type="entry name" value="RT_RNaseH"/>
</dbReference>
<feature type="non-terminal residue" evidence="8">
    <location>
        <position position="1"/>
    </location>
</feature>
<evidence type="ECO:0000256" key="3">
    <source>
        <dbReference type="ARBA" id="ARBA00022722"/>
    </source>
</evidence>
<evidence type="ECO:0000259" key="7">
    <source>
        <dbReference type="PROSITE" id="PS50878"/>
    </source>
</evidence>
<evidence type="ECO:0000256" key="1">
    <source>
        <dbReference type="ARBA" id="ARBA00022679"/>
    </source>
</evidence>
<dbReference type="Gene3D" id="3.30.70.270">
    <property type="match status" value="2"/>
</dbReference>
<evidence type="ECO:0000256" key="5">
    <source>
        <dbReference type="ARBA" id="ARBA00022801"/>
    </source>
</evidence>
<keyword evidence="5" id="KW-0378">Hydrolase</keyword>
<dbReference type="CDD" id="cd09274">
    <property type="entry name" value="RNase_HI_RT_Ty3"/>
    <property type="match status" value="1"/>
</dbReference>
<keyword evidence="1" id="KW-0808">Transferase</keyword>
<keyword evidence="6 8" id="KW-0695">RNA-directed DNA polymerase</keyword>
<feature type="non-terminal residue" evidence="8">
    <location>
        <position position="434"/>
    </location>
</feature>
<protein>
    <submittedName>
        <fullName evidence="8">Reverse transcriptase</fullName>
    </submittedName>
</protein>
<dbReference type="FunFam" id="3.30.70.270:FF:000020">
    <property type="entry name" value="Transposon Tf2-6 polyprotein-like Protein"/>
    <property type="match status" value="1"/>
</dbReference>
<keyword evidence="2" id="KW-0548">Nucleotidyltransferase</keyword>
<name>Q9P970_9AGAR</name>
<dbReference type="PANTHER" id="PTHR37984:SF5">
    <property type="entry name" value="PROTEIN NYNRIN-LIKE"/>
    <property type="match status" value="1"/>
</dbReference>
<dbReference type="InterPro" id="IPR000477">
    <property type="entry name" value="RT_dom"/>
</dbReference>
<evidence type="ECO:0000313" key="8">
    <source>
        <dbReference type="EMBL" id="BAA92704.1"/>
    </source>
</evidence>
<dbReference type="InterPro" id="IPR043502">
    <property type="entry name" value="DNA/RNA_pol_sf"/>
</dbReference>
<dbReference type="EMBL" id="AB036886">
    <property type="protein sequence ID" value="BAA92704.1"/>
    <property type="molecule type" value="Genomic_DNA"/>
</dbReference>
<dbReference type="GO" id="GO:0016787">
    <property type="term" value="F:hydrolase activity"/>
    <property type="evidence" value="ECO:0007669"/>
    <property type="project" value="UniProtKB-KW"/>
</dbReference>
<keyword evidence="4" id="KW-0255">Endonuclease</keyword>
<dbReference type="GO" id="GO:0004519">
    <property type="term" value="F:endonuclease activity"/>
    <property type="evidence" value="ECO:0007669"/>
    <property type="project" value="UniProtKB-KW"/>
</dbReference>
<dbReference type="SUPFAM" id="SSF56672">
    <property type="entry name" value="DNA/RNA polymerases"/>
    <property type="match status" value="1"/>
</dbReference>
<sequence>KPWDHAIEMKLGFVPKKSKVYPLSLKEQEEVDAFLNEQLRKGYIRPSKSPQTSPVFFVPKKDHRKRMCTDYRYLNNWTVKNAHPLPLISEIIDKVGKAKVFTKLDLCWGYDNVRIKKGDGWKAAFAMRRGSFELLVMFFGMTNSPPTFQNMMNDIFKDVIDKGVVIIFIDDILIFMEDEENHEAIVQEVLKRLAENDLFIKPEKCVFGASEIEFLGLKIGPDGIKMDPIKVQAIFDWPVPTRITEVQAFLGLANFYRCFVHNFSKIAVPLHNLMQKGVVWRWGEQQQTAFEELKRKFVEEPILVPVDFTRPLQVESDASDFATGAVLSMLCEDDKWHPCAYLSKGLNDVERNYDVHDKEMLGIIRALEAWRHYLEGCTHQIEIWTDHQNLQYFMSAKKLNHRQARWALFLLRFNLHSVHKAGSLMRKADALSRR</sequence>
<dbReference type="GO" id="GO:0003964">
    <property type="term" value="F:RNA-directed DNA polymerase activity"/>
    <property type="evidence" value="ECO:0007669"/>
    <property type="project" value="UniProtKB-KW"/>
</dbReference>
<dbReference type="PANTHER" id="PTHR37984">
    <property type="entry name" value="PROTEIN CBG26694"/>
    <property type="match status" value="1"/>
</dbReference>
<feature type="domain" description="Reverse transcriptase" evidence="7">
    <location>
        <begin position="39"/>
        <end position="219"/>
    </location>
</feature>
<dbReference type="Pfam" id="PF17917">
    <property type="entry name" value="RT_RNaseH"/>
    <property type="match status" value="1"/>
</dbReference>
<gene>
    <name evidence="8" type="primary">pol</name>
</gene>
<evidence type="ECO:0000256" key="6">
    <source>
        <dbReference type="ARBA" id="ARBA00022918"/>
    </source>
</evidence>
<evidence type="ECO:0000256" key="4">
    <source>
        <dbReference type="ARBA" id="ARBA00022759"/>
    </source>
</evidence>
<keyword evidence="3" id="KW-0540">Nuclease</keyword>
<evidence type="ECO:0000256" key="2">
    <source>
        <dbReference type="ARBA" id="ARBA00022695"/>
    </source>
</evidence>
<reference evidence="8" key="1">
    <citation type="journal article" date="2001" name="Mycoscience">
        <title>Amplification and cloning of putative reverse transcriptase genes from Tricholoma spp. by polymerase chain reaction.</title>
        <authorList>
            <person name="Murata H."/>
            <person name="Yamada A."/>
        </authorList>
    </citation>
    <scope>NUCLEOTIDE SEQUENCE</scope>
    <source>
        <strain evidence="8">B1</strain>
    </source>
</reference>
<dbReference type="AlphaFoldDB" id="Q9P970"/>
<dbReference type="Pfam" id="PF00078">
    <property type="entry name" value="RVT_1"/>
    <property type="match status" value="1"/>
</dbReference>
<accession>Q9P970</accession>
<dbReference type="CDD" id="cd01647">
    <property type="entry name" value="RT_LTR"/>
    <property type="match status" value="1"/>
</dbReference>